<dbReference type="RefSeq" id="WP_146305052.1">
    <property type="nucleotide sequence ID" value="NZ_VOHS01000008.1"/>
</dbReference>
<feature type="domain" description="Outer membrane protein beta-barrel" evidence="5">
    <location>
        <begin position="385"/>
        <end position="781"/>
    </location>
</feature>
<dbReference type="InterPro" id="IPR041700">
    <property type="entry name" value="OMP_b-brl_3"/>
</dbReference>
<dbReference type="EMBL" id="VOHS01000008">
    <property type="protein sequence ID" value="TWW00455.1"/>
    <property type="molecule type" value="Genomic_DNA"/>
</dbReference>
<dbReference type="GO" id="GO:0009279">
    <property type="term" value="C:cell outer membrane"/>
    <property type="evidence" value="ECO:0007669"/>
    <property type="project" value="UniProtKB-SubCell"/>
</dbReference>
<name>A0A5C6LSM6_9BACT</name>
<evidence type="ECO:0000256" key="3">
    <source>
        <dbReference type="ARBA" id="ARBA00023237"/>
    </source>
</evidence>
<comment type="caution">
    <text evidence="6">The sequence shown here is derived from an EMBL/GenBank/DDBJ whole genome shotgun (WGS) entry which is preliminary data.</text>
</comment>
<dbReference type="Gene3D" id="2.60.40.1120">
    <property type="entry name" value="Carboxypeptidase-like, regulatory domain"/>
    <property type="match status" value="1"/>
</dbReference>
<keyword evidence="4" id="KW-0732">Signal</keyword>
<dbReference type="Proteomes" id="UP000318815">
    <property type="component" value="Unassembled WGS sequence"/>
</dbReference>
<sequence>MMSACKKTASLLVLSVLIHLQVLAQLQIRGTVKEDSTQLPIAYAKITVLNLPDSTIVANAESDAAGGYDIKHLKKGNYVLKAVLIGYRELAVPLNLSGVDNSPVEQLLVLKRDPRLLKEVTIASRKPLIEYKIDKIVLNVEKSILTNGNSVWDLLGKSPGVETSGSAVSILGTTGAVVLINGKSTYLRGEQLSNMLRGMAADQVSQIEIIKHPSARYEAGQGVGVVNIRTVKNQAEGTNGTVSFTYGQGKYDKYSPALNLNYKVGKLNAYVNYSFMSIKDYQRQPSYVDYADQAVPVYFDQQQYARTVNKSHTLIGGLDYTINAKHTIGFQVNAQRVRRKSLYDNDTYIQSKGNIDSIVHTNSAIRYPSGVQLYNVYYNLTMGTKGSLSVNADYAHYNADNGQDYFFSYFNPNMEERKPSAYFRNEAPVKLNVKGITVDFTRKLKNDYTLELGAKSTWMENNSDLVYAELQGDKYRVDTSQLNKFDYTENVNAAYFNLEKAFKKWTVKAGTRVEQTIAKGSVLRQEDIVDRNYFRVFPSVFAQYVVNKNHEFNFSYTTSFERPNYNYLSPLAIRRDPNAYSTGNPFLKPSYTNTLELAYIFKKKYRAAIEIDQIRDRIEQSVQQHYDLQSLQNIIANIDYCYYYRIYFIIPVTVTKWWQSNITWNNYLIQYKTPYLNGTYNITKPVFYINANNTFPISKSVTAEMTAYYRTPSLNGLYEVGTRFFVDAAIRKTFSAKFAAVLSVTDIFYTNRWQWDINYLDQHSGYKTYTDSRVVKLNLSYKFGNSKLRTAKRHTIGIGSERDRMK</sequence>
<dbReference type="Pfam" id="PF14905">
    <property type="entry name" value="OMP_b-brl_3"/>
    <property type="match status" value="1"/>
</dbReference>
<evidence type="ECO:0000313" key="6">
    <source>
        <dbReference type="EMBL" id="TWW00455.1"/>
    </source>
</evidence>
<evidence type="ECO:0000313" key="7">
    <source>
        <dbReference type="Proteomes" id="UP000318815"/>
    </source>
</evidence>
<feature type="chain" id="PRO_5022982729" evidence="4">
    <location>
        <begin position="25"/>
        <end position="806"/>
    </location>
</feature>
<dbReference type="Gene3D" id="2.170.130.10">
    <property type="entry name" value="TonB-dependent receptor, plug domain"/>
    <property type="match status" value="1"/>
</dbReference>
<dbReference type="InterPro" id="IPR036942">
    <property type="entry name" value="Beta-barrel_TonB_sf"/>
</dbReference>
<organism evidence="6 7">
    <name type="scientific">Chitinophaga pinensis</name>
    <dbReference type="NCBI Taxonomy" id="79329"/>
    <lineage>
        <taxon>Bacteria</taxon>
        <taxon>Pseudomonadati</taxon>
        <taxon>Bacteroidota</taxon>
        <taxon>Chitinophagia</taxon>
        <taxon>Chitinophagales</taxon>
        <taxon>Chitinophagaceae</taxon>
        <taxon>Chitinophaga</taxon>
    </lineage>
</organism>
<keyword evidence="3" id="KW-0998">Cell outer membrane</keyword>
<keyword evidence="6" id="KW-0675">Receptor</keyword>
<dbReference type="PANTHER" id="PTHR40980">
    <property type="entry name" value="PLUG DOMAIN-CONTAINING PROTEIN"/>
    <property type="match status" value="1"/>
</dbReference>
<evidence type="ECO:0000256" key="1">
    <source>
        <dbReference type="ARBA" id="ARBA00004442"/>
    </source>
</evidence>
<dbReference type="OrthoDB" id="8764943at2"/>
<reference evidence="6 7" key="1">
    <citation type="submission" date="2019-08" db="EMBL/GenBank/DDBJ databases">
        <title>Whole genome sequencing of chitin degrading bacteria Chitinophaga pinensis YS16.</title>
        <authorList>
            <person name="Singh R.P."/>
            <person name="Manchanda G."/>
            <person name="Maurya I.K."/>
            <person name="Joshi N.K."/>
            <person name="Srivastava A.K."/>
        </authorList>
    </citation>
    <scope>NUCLEOTIDE SEQUENCE [LARGE SCALE GENOMIC DNA]</scope>
    <source>
        <strain evidence="6 7">YS-16</strain>
    </source>
</reference>
<dbReference type="Pfam" id="PF13620">
    <property type="entry name" value="CarboxypepD_reg"/>
    <property type="match status" value="1"/>
</dbReference>
<accession>A0A5C6LSM6</accession>
<proteinExistence type="predicted"/>
<comment type="subcellular location">
    <subcellularLocation>
        <location evidence="1">Cell outer membrane</location>
    </subcellularLocation>
</comment>
<gene>
    <name evidence="6" type="ORF">FEF09_10415</name>
</gene>
<dbReference type="InterPro" id="IPR037066">
    <property type="entry name" value="Plug_dom_sf"/>
</dbReference>
<feature type="signal peptide" evidence="4">
    <location>
        <begin position="1"/>
        <end position="24"/>
    </location>
</feature>
<evidence type="ECO:0000256" key="4">
    <source>
        <dbReference type="SAM" id="SignalP"/>
    </source>
</evidence>
<dbReference type="Gene3D" id="2.40.170.20">
    <property type="entry name" value="TonB-dependent receptor, beta-barrel domain"/>
    <property type="match status" value="1"/>
</dbReference>
<keyword evidence="2" id="KW-0472">Membrane</keyword>
<evidence type="ECO:0000256" key="2">
    <source>
        <dbReference type="ARBA" id="ARBA00023136"/>
    </source>
</evidence>
<dbReference type="AlphaFoldDB" id="A0A5C6LSM6"/>
<keyword evidence="7" id="KW-1185">Reference proteome</keyword>
<evidence type="ECO:0000259" key="5">
    <source>
        <dbReference type="Pfam" id="PF14905"/>
    </source>
</evidence>
<dbReference type="SUPFAM" id="SSF49478">
    <property type="entry name" value="Cna protein B-type domain"/>
    <property type="match status" value="1"/>
</dbReference>
<protein>
    <submittedName>
        <fullName evidence="6">TonB-dependent receptor</fullName>
    </submittedName>
</protein>
<dbReference type="SUPFAM" id="SSF56935">
    <property type="entry name" value="Porins"/>
    <property type="match status" value="1"/>
</dbReference>
<dbReference type="PANTHER" id="PTHR40980:SF4">
    <property type="entry name" value="TONB-DEPENDENT RECEPTOR-LIKE BETA-BARREL DOMAIN-CONTAINING PROTEIN"/>
    <property type="match status" value="1"/>
</dbReference>